<dbReference type="VEuPathDB" id="FungiDB:RhiirA1_480055"/>
<dbReference type="InterPro" id="IPR036875">
    <property type="entry name" value="Znf_CCHC_sf"/>
</dbReference>
<feature type="domain" description="CCHC-type" evidence="3">
    <location>
        <begin position="112"/>
        <end position="127"/>
    </location>
</feature>
<feature type="region of interest" description="Disordered" evidence="2">
    <location>
        <begin position="121"/>
        <end position="151"/>
    </location>
</feature>
<dbReference type="GO" id="GO:0003676">
    <property type="term" value="F:nucleic acid binding"/>
    <property type="evidence" value="ECO:0007669"/>
    <property type="project" value="InterPro"/>
</dbReference>
<name>A0A2N1MI88_9GLOM</name>
<evidence type="ECO:0000259" key="3">
    <source>
        <dbReference type="PROSITE" id="PS50158"/>
    </source>
</evidence>
<reference evidence="4 5" key="2">
    <citation type="submission" date="2017-10" db="EMBL/GenBank/DDBJ databases">
        <title>Extensive intraspecific genome diversity in a model arbuscular mycorrhizal fungus.</title>
        <authorList>
            <person name="Chen E.C.H."/>
            <person name="Morin E."/>
            <person name="Baudet D."/>
            <person name="Noel J."/>
            <person name="Ndikumana S."/>
            <person name="Charron P."/>
            <person name="St-Onge C."/>
            <person name="Giorgi J."/>
            <person name="Grigoriev I.V."/>
            <person name="Roux C."/>
            <person name="Martin F.M."/>
            <person name="Corradi N."/>
        </authorList>
    </citation>
    <scope>NUCLEOTIDE SEQUENCE [LARGE SCALE GENOMIC DNA]</scope>
    <source>
        <strain evidence="4 5">C2</strain>
    </source>
</reference>
<keyword evidence="1" id="KW-0479">Metal-binding</keyword>
<proteinExistence type="predicted"/>
<evidence type="ECO:0000256" key="1">
    <source>
        <dbReference type="PROSITE-ProRule" id="PRU00047"/>
    </source>
</evidence>
<keyword evidence="1" id="KW-0863">Zinc-finger</keyword>
<dbReference type="AlphaFoldDB" id="A0A2N1MI88"/>
<dbReference type="InterPro" id="IPR001878">
    <property type="entry name" value="Znf_CCHC"/>
</dbReference>
<dbReference type="SMART" id="SM00343">
    <property type="entry name" value="ZnF_C2HC"/>
    <property type="match status" value="1"/>
</dbReference>
<accession>A0A2N1MI88</accession>
<dbReference type="GO" id="GO:0008270">
    <property type="term" value="F:zinc ion binding"/>
    <property type="evidence" value="ECO:0007669"/>
    <property type="project" value="UniProtKB-KW"/>
</dbReference>
<sequence>MCDFNNEYEINIEYNYFNNQNESSEESSVQQTPLLQFENWNHANLVLLAYGQQIGFVWRIQDKYLDKNRGVYKESIKSGCTCFINMCCCQRNNQQNNNNRNNNGRDLRNVDCYNCERKGHVSRNCRSSPSNNNNGNNGTNNGFQSNGRLNY</sequence>
<reference evidence="4 5" key="1">
    <citation type="submission" date="2016-04" db="EMBL/GenBank/DDBJ databases">
        <title>Genome analyses suggest a sexual origin of heterokaryosis in a supposedly ancient asexual fungus.</title>
        <authorList>
            <person name="Ropars J."/>
            <person name="Sedzielewska K."/>
            <person name="Noel J."/>
            <person name="Charron P."/>
            <person name="Farinelli L."/>
            <person name="Marton T."/>
            <person name="Kruger M."/>
            <person name="Pelin A."/>
            <person name="Brachmann A."/>
            <person name="Corradi N."/>
        </authorList>
    </citation>
    <scope>NUCLEOTIDE SEQUENCE [LARGE SCALE GENOMIC DNA]</scope>
    <source>
        <strain evidence="4 5">C2</strain>
    </source>
</reference>
<dbReference type="PROSITE" id="PS50158">
    <property type="entry name" value="ZF_CCHC"/>
    <property type="match status" value="1"/>
</dbReference>
<dbReference type="VEuPathDB" id="FungiDB:RhiirFUN_000502"/>
<protein>
    <recommendedName>
        <fullName evidence="3">CCHC-type domain-containing protein</fullName>
    </recommendedName>
</protein>
<dbReference type="Pfam" id="PF00098">
    <property type="entry name" value="zf-CCHC"/>
    <property type="match status" value="1"/>
</dbReference>
<dbReference type="VEuPathDB" id="FungiDB:FUN_006101"/>
<evidence type="ECO:0000313" key="5">
    <source>
        <dbReference type="Proteomes" id="UP000233469"/>
    </source>
</evidence>
<dbReference type="SUPFAM" id="SSF57756">
    <property type="entry name" value="Retrovirus zinc finger-like domains"/>
    <property type="match status" value="1"/>
</dbReference>
<comment type="caution">
    <text evidence="4">The sequence shown here is derived from an EMBL/GenBank/DDBJ whole genome shotgun (WGS) entry which is preliminary data.</text>
</comment>
<organism evidence="4 5">
    <name type="scientific">Rhizophagus irregularis</name>
    <dbReference type="NCBI Taxonomy" id="588596"/>
    <lineage>
        <taxon>Eukaryota</taxon>
        <taxon>Fungi</taxon>
        <taxon>Fungi incertae sedis</taxon>
        <taxon>Mucoromycota</taxon>
        <taxon>Glomeromycotina</taxon>
        <taxon>Glomeromycetes</taxon>
        <taxon>Glomerales</taxon>
        <taxon>Glomeraceae</taxon>
        <taxon>Rhizophagus</taxon>
    </lineage>
</organism>
<evidence type="ECO:0000256" key="2">
    <source>
        <dbReference type="SAM" id="MobiDB-lite"/>
    </source>
</evidence>
<evidence type="ECO:0000313" key="4">
    <source>
        <dbReference type="EMBL" id="PKK61345.1"/>
    </source>
</evidence>
<dbReference type="Gene3D" id="4.10.60.10">
    <property type="entry name" value="Zinc finger, CCHC-type"/>
    <property type="match status" value="1"/>
</dbReference>
<keyword evidence="1" id="KW-0862">Zinc</keyword>
<feature type="compositionally biased region" description="Low complexity" evidence="2">
    <location>
        <begin position="124"/>
        <end position="151"/>
    </location>
</feature>
<gene>
    <name evidence="4" type="ORF">RhiirC2_791917</name>
</gene>
<dbReference type="Proteomes" id="UP000233469">
    <property type="component" value="Unassembled WGS sequence"/>
</dbReference>
<dbReference type="EMBL" id="LLXL01002248">
    <property type="protein sequence ID" value="PKK61345.1"/>
    <property type="molecule type" value="Genomic_DNA"/>
</dbReference>